<dbReference type="SUPFAM" id="SSF53098">
    <property type="entry name" value="Ribonuclease H-like"/>
    <property type="match status" value="1"/>
</dbReference>
<evidence type="ECO:0000256" key="1">
    <source>
        <dbReference type="ARBA" id="ARBA00022884"/>
    </source>
</evidence>
<dbReference type="InterPro" id="IPR036397">
    <property type="entry name" value="RNaseH_sf"/>
</dbReference>
<feature type="region of interest" description="Disordered" evidence="3">
    <location>
        <begin position="103"/>
        <end position="125"/>
    </location>
</feature>
<accession>A0A6A5S9B1</accession>
<evidence type="ECO:0000313" key="6">
    <source>
        <dbReference type="Proteomes" id="UP000800038"/>
    </source>
</evidence>
<feature type="compositionally biased region" description="Polar residues" evidence="3">
    <location>
        <begin position="138"/>
        <end position="147"/>
    </location>
</feature>
<feature type="compositionally biased region" description="Basic residues" evidence="3">
    <location>
        <begin position="1087"/>
        <end position="1102"/>
    </location>
</feature>
<dbReference type="PROSITE" id="PS50994">
    <property type="entry name" value="INTEGRASE"/>
    <property type="match status" value="1"/>
</dbReference>
<feature type="region of interest" description="Disordered" evidence="3">
    <location>
        <begin position="445"/>
        <end position="467"/>
    </location>
</feature>
<dbReference type="OrthoDB" id="4948765at2759"/>
<dbReference type="Proteomes" id="UP000800038">
    <property type="component" value="Unassembled WGS sequence"/>
</dbReference>
<keyword evidence="2" id="KW-0175">Coiled coil</keyword>
<feature type="compositionally biased region" description="Low complexity" evidence="3">
    <location>
        <begin position="103"/>
        <end position="120"/>
    </location>
</feature>
<evidence type="ECO:0000313" key="5">
    <source>
        <dbReference type="EMBL" id="KAF1936622.1"/>
    </source>
</evidence>
<reference evidence="5" key="1">
    <citation type="journal article" date="2020" name="Stud. Mycol.">
        <title>101 Dothideomycetes genomes: a test case for predicting lifestyles and emergence of pathogens.</title>
        <authorList>
            <person name="Haridas S."/>
            <person name="Albert R."/>
            <person name="Binder M."/>
            <person name="Bloem J."/>
            <person name="Labutti K."/>
            <person name="Salamov A."/>
            <person name="Andreopoulos B."/>
            <person name="Baker S."/>
            <person name="Barry K."/>
            <person name="Bills G."/>
            <person name="Bluhm B."/>
            <person name="Cannon C."/>
            <person name="Castanera R."/>
            <person name="Culley D."/>
            <person name="Daum C."/>
            <person name="Ezra D."/>
            <person name="Gonzalez J."/>
            <person name="Henrissat B."/>
            <person name="Kuo A."/>
            <person name="Liang C."/>
            <person name="Lipzen A."/>
            <person name="Lutzoni F."/>
            <person name="Magnuson J."/>
            <person name="Mondo S."/>
            <person name="Nolan M."/>
            <person name="Ohm R."/>
            <person name="Pangilinan J."/>
            <person name="Park H.-J."/>
            <person name="Ramirez L."/>
            <person name="Alfaro M."/>
            <person name="Sun H."/>
            <person name="Tritt A."/>
            <person name="Yoshinaga Y."/>
            <person name="Zwiers L.-H."/>
            <person name="Turgeon B."/>
            <person name="Goodwin S."/>
            <person name="Spatafora J."/>
            <person name="Crous P."/>
            <person name="Grigoriev I."/>
        </authorList>
    </citation>
    <scope>NUCLEOTIDE SEQUENCE</scope>
    <source>
        <strain evidence="5">CBS 161.51</strain>
    </source>
</reference>
<proteinExistence type="predicted"/>
<dbReference type="EMBL" id="ML976178">
    <property type="protein sequence ID" value="KAF1936622.1"/>
    <property type="molecule type" value="Genomic_DNA"/>
</dbReference>
<dbReference type="Gene3D" id="3.30.420.10">
    <property type="entry name" value="Ribonuclease H-like superfamily/Ribonuclease H"/>
    <property type="match status" value="1"/>
</dbReference>
<feature type="domain" description="Integrase catalytic" evidence="4">
    <location>
        <begin position="787"/>
        <end position="955"/>
    </location>
</feature>
<organism evidence="5 6">
    <name type="scientific">Clathrospora elynae</name>
    <dbReference type="NCBI Taxonomy" id="706981"/>
    <lineage>
        <taxon>Eukaryota</taxon>
        <taxon>Fungi</taxon>
        <taxon>Dikarya</taxon>
        <taxon>Ascomycota</taxon>
        <taxon>Pezizomycotina</taxon>
        <taxon>Dothideomycetes</taxon>
        <taxon>Pleosporomycetidae</taxon>
        <taxon>Pleosporales</taxon>
        <taxon>Diademaceae</taxon>
        <taxon>Clathrospora</taxon>
    </lineage>
</organism>
<keyword evidence="6" id="KW-1185">Reference proteome</keyword>
<feature type="region of interest" description="Disordered" evidence="3">
    <location>
        <begin position="534"/>
        <end position="554"/>
    </location>
</feature>
<dbReference type="InterPro" id="IPR050951">
    <property type="entry name" value="Retrovirus_Pol_polyprotein"/>
</dbReference>
<evidence type="ECO:0000256" key="2">
    <source>
        <dbReference type="SAM" id="Coils"/>
    </source>
</evidence>
<dbReference type="GO" id="GO:0015074">
    <property type="term" value="P:DNA integration"/>
    <property type="evidence" value="ECO:0007669"/>
    <property type="project" value="InterPro"/>
</dbReference>
<name>A0A6A5S9B1_9PLEO</name>
<feature type="region of interest" description="Disordered" evidence="3">
    <location>
        <begin position="1066"/>
        <end position="1102"/>
    </location>
</feature>
<evidence type="ECO:0000256" key="3">
    <source>
        <dbReference type="SAM" id="MobiDB-lite"/>
    </source>
</evidence>
<evidence type="ECO:0000259" key="4">
    <source>
        <dbReference type="PROSITE" id="PS50994"/>
    </source>
</evidence>
<feature type="region of interest" description="Disordered" evidence="3">
    <location>
        <begin position="138"/>
        <end position="183"/>
    </location>
</feature>
<dbReference type="PANTHER" id="PTHR37984">
    <property type="entry name" value="PROTEIN CBG26694"/>
    <property type="match status" value="1"/>
</dbReference>
<feature type="compositionally biased region" description="Acidic residues" evidence="3">
    <location>
        <begin position="542"/>
        <end position="552"/>
    </location>
</feature>
<sequence length="1616" mass="182539">MVWDDHLFDDYLGDFEGWTKEMFLKVERGTLKSLKTVLSHRGVYTGSNRARIANSLYNMIATENPLEWDPAEFQLMDFHPQSKAYKRQQNAPRIDHLQSQPLLLPQSQPQPPLQGKQQGDQQDEHRGVGQYVQNLRHQNADSQQPPHVSSLFEGPQPQQQWEQHVPSRSWHPQPQPQPQPQLQARPLATAYREVTPFPQQPTSGVPFRPPALPHDPYKTLPPQWSRNDRLKANTITQFSKIWGNSKKYTGDAYDLLDDKIKIFFSICWQVDIKEEEFHAVFPRILTGRAEMFYIQVMERDDSFASAYTAIKNHFNHDVHHQHYYTDWTTTTFARTCAENPDKGLHEVLQILLDKLQLCQRALGKNFEGEDALRTTVINACRGVPELEMALFKPATICKGLFSDLRSAVETHLAQQHTTTQMLMGSNTVTDNQYYLDRRYNSNRRGRGELRGGFRGGGNGGNQRFNNSERRFTPRWKKKCFVCQKEGCWSTNHTDEERKAARAQFLSACHFAGTQPPADFSVHIAQYKGSEQTSQYTLGGWRDEDDDDDDDDSEQQHFTAAYVDHQFFKEQCLADQAFLHHISSDNIYGKGTPSTPASQFLIEDCYTRSVYQGILPDTGAANVSMVGREQYLALTQEDPTVTIDTSTAGKVSIKFGRGSVTASIGTAQVSTEIGKINFEVLEAPTPFLLCLADMDRLKVYFNNTTDELVQGDARTPVICKWGHPWFHLNKREQATVFLTETELRRLHRRFGHPAVMRLAKLLKDAGYNDFEEKTLEEITRFCHHCQLNSSAPRRFKFTLKDNRYFNYEILVDVMYLGSKPVLHVVDSSMAFQGAKFLSAMSAKETWQALRTLWIDTYQGPPDILTHDAGTNFASAEFRAEAKIMGVTCKQVPTEAHWSIGKTERYHAPLRRAWDILHAELTGTMPDEAILQMAVKAVNDTAGPDGLVPTLLVFGAYPRMTTESLPSPSMVKQSKAIQKATKALRKLTAERQVADALSTRNRPDTADVLALLLQSEVLIWRESDGWNGPYKVASIDGHNVTVDMINGPTTFRSTVVKPYYRPDHLWTDPDAPHAPPAEVTVPVPSAAQPRKRGRPPGSKNKRKANAYMTRKEENDLELAIKLRNDRVITTPGALFEASDDQEISDLVGRGVFKFELYNEEAHSGIRIFKSRLSPTIQRCSQRVIMALAPALLQLGMTIELRDITQAYPQAQTNLKRTILAHLLTELVSRYPEGTLLHVIKPLYGIAEAGVHWWTTYHGHHCKELNMSTSTYDPCLLITNAVTNADVFGLVGMQTDDTLMLGTATFSSLEEKKLEKAQFRSKPKTVLTPDTQLDFNGCTLTTNKATMNLTQKGQGGKIKLVDIRASDRAQQYTEQRARGAYIASTCQPEASFDLSIAAQAQQPSNEDIDALNKRLKWQMENLNRGLRYIPVDLINAKLMVFVDGSFANNSDLSSQLGFILMLVNESTNANSTFTICGNVIHYSSTKCKRVTHSVLASEIYGMVNGFDIGIAIATTLQMITERLGLAAVPLVICTDLYSLYECLVKLGTTKEKRLMIDIMALRQSYERRKITEIRWINGDDNPADAFTKASPNRALERFIDSNELTVRIEGWVQRPTASH</sequence>
<gene>
    <name evidence="5" type="ORF">EJ02DRAFT_387038</name>
</gene>
<dbReference type="PANTHER" id="PTHR37984:SF5">
    <property type="entry name" value="PROTEIN NYNRIN-LIKE"/>
    <property type="match status" value="1"/>
</dbReference>
<dbReference type="InterPro" id="IPR012337">
    <property type="entry name" value="RNaseH-like_sf"/>
</dbReference>
<dbReference type="GO" id="GO:0003723">
    <property type="term" value="F:RNA binding"/>
    <property type="evidence" value="ECO:0007669"/>
    <property type="project" value="UniProtKB-KW"/>
</dbReference>
<dbReference type="InterPro" id="IPR001584">
    <property type="entry name" value="Integrase_cat-core"/>
</dbReference>
<feature type="coiled-coil region" evidence="2">
    <location>
        <begin position="968"/>
        <end position="995"/>
    </location>
</feature>
<protein>
    <recommendedName>
        <fullName evidence="4">Integrase catalytic domain-containing protein</fullName>
    </recommendedName>
</protein>
<keyword evidence="1" id="KW-0694">RNA-binding</keyword>
<dbReference type="GO" id="GO:0005634">
    <property type="term" value="C:nucleus"/>
    <property type="evidence" value="ECO:0007669"/>
    <property type="project" value="UniProtKB-ARBA"/>
</dbReference>